<dbReference type="EMBL" id="CP074694">
    <property type="protein sequence ID" value="QVL31123.1"/>
    <property type="molecule type" value="Genomic_DNA"/>
</dbReference>
<proteinExistence type="predicted"/>
<feature type="region of interest" description="Disordered" evidence="1">
    <location>
        <begin position="1"/>
        <end position="24"/>
    </location>
</feature>
<dbReference type="KEGG" id="tsph:KIH39_20060"/>
<protein>
    <submittedName>
        <fullName evidence="2">Uncharacterized protein</fullName>
    </submittedName>
</protein>
<dbReference type="AlphaFoldDB" id="A0A8E6B383"/>
<reference evidence="2" key="1">
    <citation type="submission" date="2021-05" db="EMBL/GenBank/DDBJ databases">
        <title>Complete genome sequence of the cellulolytic planctomycete Telmatocola sphagniphila SP2T and characterization of the first cellulase from planctomycetes.</title>
        <authorList>
            <person name="Rakitin A.L."/>
            <person name="Beletsky A.V."/>
            <person name="Naumoff D.G."/>
            <person name="Kulichevskaya I.S."/>
            <person name="Mardanov A.V."/>
            <person name="Ravin N.V."/>
            <person name="Dedysh S.N."/>
        </authorList>
    </citation>
    <scope>NUCLEOTIDE SEQUENCE</scope>
    <source>
        <strain evidence="2">SP2T</strain>
    </source>
</reference>
<gene>
    <name evidence="2" type="ORF">KIH39_20060</name>
</gene>
<dbReference type="Proteomes" id="UP000676194">
    <property type="component" value="Chromosome"/>
</dbReference>
<organism evidence="2 3">
    <name type="scientific">Telmatocola sphagniphila</name>
    <dbReference type="NCBI Taxonomy" id="1123043"/>
    <lineage>
        <taxon>Bacteria</taxon>
        <taxon>Pseudomonadati</taxon>
        <taxon>Planctomycetota</taxon>
        <taxon>Planctomycetia</taxon>
        <taxon>Gemmatales</taxon>
        <taxon>Gemmataceae</taxon>
    </lineage>
</organism>
<evidence type="ECO:0000256" key="1">
    <source>
        <dbReference type="SAM" id="MobiDB-lite"/>
    </source>
</evidence>
<sequence length="147" mass="17722">MSKKPKIAQSPAPPSPRLGNENPEEFRDQTPVWSISIFDHQGPWGKHLCEQKDHLWDEIYPKLRNYESMTWNEILQNSKRDHSIEVYKLIKLAQKRLVELRLDDYDNLFRFRLSGEMRVWGIREGRVFRLLWWDPEHEICPSIKKHT</sequence>
<name>A0A8E6B383_9BACT</name>
<keyword evidence="3" id="KW-1185">Reference proteome</keyword>
<evidence type="ECO:0000313" key="3">
    <source>
        <dbReference type="Proteomes" id="UP000676194"/>
    </source>
</evidence>
<accession>A0A8E6B383</accession>
<dbReference type="RefSeq" id="WP_213495004.1">
    <property type="nucleotide sequence ID" value="NZ_CP074694.1"/>
</dbReference>
<evidence type="ECO:0000313" key="2">
    <source>
        <dbReference type="EMBL" id="QVL31123.1"/>
    </source>
</evidence>